<keyword evidence="1" id="KW-1133">Transmembrane helix</keyword>
<keyword evidence="1" id="KW-0472">Membrane</keyword>
<name>A0AAW9R500_9GAMM</name>
<dbReference type="NCBIfam" id="NF033233">
    <property type="entry name" value="twin_helix"/>
    <property type="match status" value="1"/>
</dbReference>
<evidence type="ECO:0000313" key="2">
    <source>
        <dbReference type="EMBL" id="MEJ1249711.1"/>
    </source>
</evidence>
<accession>A0AAW9R500</accession>
<comment type="caution">
    <text evidence="2">The sequence shown here is derived from an EMBL/GenBank/DDBJ whole genome shotgun (WGS) entry which is preliminary data.</text>
</comment>
<dbReference type="Pfam" id="PF11137">
    <property type="entry name" value="DUF2909"/>
    <property type="match status" value="1"/>
</dbReference>
<dbReference type="AlphaFoldDB" id="A0AAW9R500"/>
<dbReference type="Proteomes" id="UP001364472">
    <property type="component" value="Unassembled WGS sequence"/>
</dbReference>
<dbReference type="InterPro" id="IPR021313">
    <property type="entry name" value="DUF2909"/>
</dbReference>
<sequence length="69" mass="7603">MWPKVIIFTFLVLILYNLGAGLYYMIVDKGRTKRTVNALSWRVGLSVALVVLLILGIWTGMISPHGVGG</sequence>
<evidence type="ECO:0000313" key="3">
    <source>
        <dbReference type="Proteomes" id="UP001364472"/>
    </source>
</evidence>
<keyword evidence="1 2" id="KW-0812">Transmembrane</keyword>
<dbReference type="EMBL" id="JBBDHC010000011">
    <property type="protein sequence ID" value="MEJ1249711.1"/>
    <property type="molecule type" value="Genomic_DNA"/>
</dbReference>
<keyword evidence="3" id="KW-1185">Reference proteome</keyword>
<gene>
    <name evidence="2" type="ORF">WB794_08520</name>
</gene>
<feature type="transmembrane region" description="Helical" evidence="1">
    <location>
        <begin position="6"/>
        <end position="27"/>
    </location>
</feature>
<proteinExistence type="predicted"/>
<organism evidence="2 3">
    <name type="scientific">Denitratimonas tolerans</name>
    <dbReference type="NCBI Taxonomy" id="1338420"/>
    <lineage>
        <taxon>Bacteria</taxon>
        <taxon>Pseudomonadati</taxon>
        <taxon>Pseudomonadota</taxon>
        <taxon>Gammaproteobacteria</taxon>
        <taxon>Lysobacterales</taxon>
        <taxon>Lysobacteraceae</taxon>
        <taxon>Denitratimonas</taxon>
    </lineage>
</organism>
<protein>
    <submittedName>
        <fullName evidence="2">Twin transmembrane helix small protein</fullName>
    </submittedName>
</protein>
<dbReference type="RefSeq" id="WP_337335430.1">
    <property type="nucleotide sequence ID" value="NZ_JBBDHC010000011.1"/>
</dbReference>
<evidence type="ECO:0000256" key="1">
    <source>
        <dbReference type="SAM" id="Phobius"/>
    </source>
</evidence>
<feature type="transmembrane region" description="Helical" evidence="1">
    <location>
        <begin position="39"/>
        <end position="61"/>
    </location>
</feature>
<reference evidence="2 3" key="1">
    <citation type="journal article" date="2016" name="Antonie Van Leeuwenhoek">
        <title>Denitratimonas tolerans gen. nov., sp. nov., a denitrifying bacterium isolated from a bioreactor for tannery wastewater treatment.</title>
        <authorList>
            <person name="Han S.I."/>
            <person name="Kim J.O."/>
            <person name="Lee Y.R."/>
            <person name="Ekpeghere K.I."/>
            <person name="Koh S.C."/>
            <person name="Whang K.S."/>
        </authorList>
    </citation>
    <scope>NUCLEOTIDE SEQUENCE [LARGE SCALE GENOMIC DNA]</scope>
    <source>
        <strain evidence="2 3">KACC 17565</strain>
    </source>
</reference>